<dbReference type="RefSeq" id="WP_116222968.1">
    <property type="nucleotide sequence ID" value="NZ_CP038197.1"/>
</dbReference>
<proteinExistence type="predicted"/>
<gene>
    <name evidence="4" type="ORF">BDD41_4345</name>
</gene>
<evidence type="ECO:0000313" key="4">
    <source>
        <dbReference type="EMBL" id="REF67323.1"/>
    </source>
</evidence>
<dbReference type="PANTHER" id="PTHR22946">
    <property type="entry name" value="DIENELACTONE HYDROLASE DOMAIN-CONTAINING PROTEIN-RELATED"/>
    <property type="match status" value="1"/>
</dbReference>
<reference evidence="4 5" key="1">
    <citation type="submission" date="2018-08" db="EMBL/GenBank/DDBJ databases">
        <title>Genomic Encyclopedia of Archaeal and Bacterial Type Strains, Phase II (KMG-II): from individual species to whole genera.</title>
        <authorList>
            <person name="Goeker M."/>
        </authorList>
    </citation>
    <scope>NUCLEOTIDE SEQUENCE [LARGE SCALE GENOMIC DNA]</scope>
    <source>
        <strain evidence="4 5">DSM 17099</strain>
    </source>
</reference>
<dbReference type="Proteomes" id="UP000256941">
    <property type="component" value="Unassembled WGS sequence"/>
</dbReference>
<feature type="chain" id="PRO_5017710409" evidence="2">
    <location>
        <begin position="19"/>
        <end position="292"/>
    </location>
</feature>
<evidence type="ECO:0000313" key="5">
    <source>
        <dbReference type="Proteomes" id="UP000256941"/>
    </source>
</evidence>
<dbReference type="InterPro" id="IPR050261">
    <property type="entry name" value="FrsA_esterase"/>
</dbReference>
<dbReference type="AlphaFoldDB" id="A0A3D9XE76"/>
<keyword evidence="2" id="KW-0732">Signal</keyword>
<evidence type="ECO:0000259" key="3">
    <source>
        <dbReference type="Pfam" id="PF01738"/>
    </source>
</evidence>
<dbReference type="PANTHER" id="PTHR22946:SF9">
    <property type="entry name" value="POLYKETIDE TRANSFERASE AF380"/>
    <property type="match status" value="1"/>
</dbReference>
<evidence type="ECO:0000256" key="2">
    <source>
        <dbReference type="SAM" id="SignalP"/>
    </source>
</evidence>
<feature type="signal peptide" evidence="2">
    <location>
        <begin position="1"/>
        <end position="18"/>
    </location>
</feature>
<name>A0A3D9XE76_PARVE</name>
<feature type="domain" description="Dienelactone hydrolase" evidence="3">
    <location>
        <begin position="213"/>
        <end position="283"/>
    </location>
</feature>
<dbReference type="Gene3D" id="3.40.50.1820">
    <property type="entry name" value="alpha/beta hydrolase"/>
    <property type="match status" value="1"/>
</dbReference>
<protein>
    <submittedName>
        <fullName evidence="4">Dienelactone hydrolase</fullName>
    </submittedName>
</protein>
<keyword evidence="1 4" id="KW-0378">Hydrolase</keyword>
<dbReference type="EMBL" id="QTUJ01000004">
    <property type="protein sequence ID" value="REF67323.1"/>
    <property type="molecule type" value="Genomic_DNA"/>
</dbReference>
<dbReference type="GO" id="GO:0052689">
    <property type="term" value="F:carboxylic ester hydrolase activity"/>
    <property type="evidence" value="ECO:0007669"/>
    <property type="project" value="UniProtKB-ARBA"/>
</dbReference>
<comment type="caution">
    <text evidence="4">The sequence shown here is derived from an EMBL/GenBank/DDBJ whole genome shotgun (WGS) entry which is preliminary data.</text>
</comment>
<dbReference type="SUPFAM" id="SSF53474">
    <property type="entry name" value="alpha/beta-Hydrolases"/>
    <property type="match status" value="1"/>
</dbReference>
<evidence type="ECO:0000256" key="1">
    <source>
        <dbReference type="ARBA" id="ARBA00022801"/>
    </source>
</evidence>
<accession>A0A3D9XE76</accession>
<dbReference type="InterPro" id="IPR029058">
    <property type="entry name" value="AB_hydrolase_fold"/>
</dbReference>
<dbReference type="InterPro" id="IPR002925">
    <property type="entry name" value="Dienelactn_hydro"/>
</dbReference>
<sequence length="292" mass="30915">MRKRLILALALPALVALALGLNTARNYAGWQPATETPAERLARLKPHWHILRPDGPGPHPAAVLLSGCDGVHDNMDYWARQFLAMGRAALILDSHAPRLLDKAQAWRALCAGQVLPGAERAGDLAVALAALREMPGIDGSDVALLGASHGGWTAMELLRALGEGEPPPGLTAWPAPPGSLAAQLGPVVLLYPYCGLLNGAAKGPWPGHVRGLMLLAELDSITDSADCRRMAEDLVAQGAHLAVTTYPAVNHGFDQRERSSLSPLEFDAQARARATRDIRAFMQGFAAPATGI</sequence>
<dbReference type="Pfam" id="PF01738">
    <property type="entry name" value="DLH"/>
    <property type="match status" value="1"/>
</dbReference>
<organism evidence="4 5">
    <name type="scientific">Paracoccus versutus</name>
    <name type="common">Thiobacillus versutus</name>
    <dbReference type="NCBI Taxonomy" id="34007"/>
    <lineage>
        <taxon>Bacteria</taxon>
        <taxon>Pseudomonadati</taxon>
        <taxon>Pseudomonadota</taxon>
        <taxon>Alphaproteobacteria</taxon>
        <taxon>Rhodobacterales</taxon>
        <taxon>Paracoccaceae</taxon>
        <taxon>Paracoccus</taxon>
    </lineage>
</organism>